<feature type="compositionally biased region" description="Polar residues" evidence="1">
    <location>
        <begin position="68"/>
        <end position="91"/>
    </location>
</feature>
<reference evidence="3 4" key="1">
    <citation type="journal article" date="2024" name="J Genomics">
        <title>Draft genome sequencing and assembly of Favolaschia claudopus CIRM-BRFM 2984 isolated from oak limbs.</title>
        <authorList>
            <person name="Navarro D."/>
            <person name="Drula E."/>
            <person name="Chaduli D."/>
            <person name="Cazenave R."/>
            <person name="Ahrendt S."/>
            <person name="Wang J."/>
            <person name="Lipzen A."/>
            <person name="Daum C."/>
            <person name="Barry K."/>
            <person name="Grigoriev I.V."/>
            <person name="Favel A."/>
            <person name="Rosso M.N."/>
            <person name="Martin F."/>
        </authorList>
    </citation>
    <scope>NUCLEOTIDE SEQUENCE [LARGE SCALE GENOMIC DNA]</scope>
    <source>
        <strain evidence="3 4">CIRM-BRFM 2984</strain>
    </source>
</reference>
<gene>
    <name evidence="3" type="ORF">R3P38DRAFT_2756341</name>
</gene>
<evidence type="ECO:0000256" key="1">
    <source>
        <dbReference type="SAM" id="MobiDB-lite"/>
    </source>
</evidence>
<comment type="caution">
    <text evidence="3">The sequence shown here is derived from an EMBL/GenBank/DDBJ whole genome shotgun (WGS) entry which is preliminary data.</text>
</comment>
<protein>
    <submittedName>
        <fullName evidence="3">Uncharacterized protein</fullName>
    </submittedName>
</protein>
<keyword evidence="2" id="KW-0812">Transmembrane</keyword>
<keyword evidence="2" id="KW-0472">Membrane</keyword>
<dbReference type="Proteomes" id="UP001362999">
    <property type="component" value="Unassembled WGS sequence"/>
</dbReference>
<evidence type="ECO:0000256" key="2">
    <source>
        <dbReference type="SAM" id="Phobius"/>
    </source>
</evidence>
<feature type="region of interest" description="Disordered" evidence="1">
    <location>
        <begin position="68"/>
        <end position="107"/>
    </location>
</feature>
<sequence length="107" mass="11051">MHRTAKNKVAPIVGGVVGGIGGIALIVLIAILIMRRRRTRVTLSGATEPGSGIVQPFVAAPEVGQSGSKTMDMSFMNPSGNAPSVSIGNTDVRSEGGHTESLPPPYR</sequence>
<evidence type="ECO:0000313" key="4">
    <source>
        <dbReference type="Proteomes" id="UP001362999"/>
    </source>
</evidence>
<feature type="transmembrane region" description="Helical" evidence="2">
    <location>
        <begin position="12"/>
        <end position="34"/>
    </location>
</feature>
<accession>A0AAW0EFB4</accession>
<keyword evidence="2" id="KW-1133">Transmembrane helix</keyword>
<organism evidence="3 4">
    <name type="scientific">Favolaschia claudopus</name>
    <dbReference type="NCBI Taxonomy" id="2862362"/>
    <lineage>
        <taxon>Eukaryota</taxon>
        <taxon>Fungi</taxon>
        <taxon>Dikarya</taxon>
        <taxon>Basidiomycota</taxon>
        <taxon>Agaricomycotina</taxon>
        <taxon>Agaricomycetes</taxon>
        <taxon>Agaricomycetidae</taxon>
        <taxon>Agaricales</taxon>
        <taxon>Marasmiineae</taxon>
        <taxon>Mycenaceae</taxon>
        <taxon>Favolaschia</taxon>
    </lineage>
</organism>
<dbReference type="AlphaFoldDB" id="A0AAW0EFB4"/>
<dbReference type="EMBL" id="JAWWNJ010000001">
    <property type="protein sequence ID" value="KAK7063403.1"/>
    <property type="molecule type" value="Genomic_DNA"/>
</dbReference>
<proteinExistence type="predicted"/>
<keyword evidence="4" id="KW-1185">Reference proteome</keyword>
<name>A0AAW0EFB4_9AGAR</name>
<evidence type="ECO:0000313" key="3">
    <source>
        <dbReference type="EMBL" id="KAK7063403.1"/>
    </source>
</evidence>